<evidence type="ECO:0000313" key="2">
    <source>
        <dbReference type="Proteomes" id="UP000572325"/>
    </source>
</evidence>
<reference evidence="1 2" key="1">
    <citation type="submission" date="2019-09" db="EMBL/GenBank/DDBJ databases">
        <title>Bird 10,000 Genomes (B10K) Project - Family phase.</title>
        <authorList>
            <person name="Zhang G."/>
        </authorList>
    </citation>
    <scope>NUCLEOTIDE SEQUENCE [LARGE SCALE GENOMIC DNA]</scope>
    <source>
        <strain evidence="1">B10K-DU-001-27</strain>
        <tissue evidence="1">Muscle</tissue>
    </source>
</reference>
<evidence type="ECO:0000313" key="1">
    <source>
        <dbReference type="EMBL" id="NXI26725.1"/>
    </source>
</evidence>
<dbReference type="Proteomes" id="UP000572325">
    <property type="component" value="Unassembled WGS sequence"/>
</dbReference>
<sequence length="82" mass="9546">SQEKHAHIRQLYTLLITQGVDILSAVQQPMSSCLNVSVKNLKQELARFECDSINWSSRVDKYEEELSQYFKHCTTQEDINEV</sequence>
<organism evidence="1 2">
    <name type="scientific">Sterrhoptilus dennistouni</name>
    <dbReference type="NCBI Taxonomy" id="2585820"/>
    <lineage>
        <taxon>Eukaryota</taxon>
        <taxon>Metazoa</taxon>
        <taxon>Chordata</taxon>
        <taxon>Craniata</taxon>
        <taxon>Vertebrata</taxon>
        <taxon>Euteleostomi</taxon>
        <taxon>Archelosauria</taxon>
        <taxon>Archosauria</taxon>
        <taxon>Dinosauria</taxon>
        <taxon>Saurischia</taxon>
        <taxon>Theropoda</taxon>
        <taxon>Coelurosauria</taxon>
        <taxon>Aves</taxon>
        <taxon>Neognathae</taxon>
        <taxon>Neoaves</taxon>
        <taxon>Telluraves</taxon>
        <taxon>Australaves</taxon>
        <taxon>Passeriformes</taxon>
        <taxon>Sylvioidea</taxon>
        <taxon>Zosteropidae</taxon>
        <taxon>Sterrhoptilus</taxon>
    </lineage>
</organism>
<keyword evidence="2" id="KW-1185">Reference proteome</keyword>
<protein>
    <submittedName>
        <fullName evidence="1">CC141 protein</fullName>
    </submittedName>
</protein>
<gene>
    <name evidence="1" type="primary">Ccdc141_1</name>
    <name evidence="1" type="ORF">STEDEN_R13188</name>
</gene>
<feature type="non-terminal residue" evidence="1">
    <location>
        <position position="1"/>
    </location>
</feature>
<feature type="non-terminal residue" evidence="1">
    <location>
        <position position="82"/>
    </location>
</feature>
<accession>A0A7K9RS18</accession>
<proteinExistence type="predicted"/>
<comment type="caution">
    <text evidence="1">The sequence shown here is derived from an EMBL/GenBank/DDBJ whole genome shotgun (WGS) entry which is preliminary data.</text>
</comment>
<dbReference type="AlphaFoldDB" id="A0A7K9RS18"/>
<name>A0A7K9RS18_9PASS</name>
<dbReference type="EMBL" id="VWZU01009549">
    <property type="protein sequence ID" value="NXI26725.1"/>
    <property type="molecule type" value="Genomic_DNA"/>
</dbReference>